<keyword evidence="6" id="KW-0574">Periplasm</keyword>
<keyword evidence="3" id="KW-0762">Sugar transport</keyword>
<name>D9SPM6_CLOC7</name>
<keyword evidence="4" id="KW-0479">Metal-binding</keyword>
<dbReference type="InterPro" id="IPR050555">
    <property type="entry name" value="Bact_Solute-Bind_Prot2"/>
</dbReference>
<dbReference type="HOGENOM" id="CLU_037628_3_1_9"/>
<evidence type="ECO:0000256" key="5">
    <source>
        <dbReference type="ARBA" id="ARBA00022729"/>
    </source>
</evidence>
<dbReference type="PANTHER" id="PTHR30036:SF2">
    <property type="entry name" value="D-GALACTOSE_METHYL-GALACTOSIDE BINDING PERIPLASMIC PROTEIN MGLB"/>
    <property type="match status" value="1"/>
</dbReference>
<comment type="subcellular location">
    <subcellularLocation>
        <location evidence="1">Cell envelope</location>
    </subcellularLocation>
</comment>
<dbReference type="InterPro" id="IPR025997">
    <property type="entry name" value="SBP_2_dom"/>
</dbReference>
<dbReference type="eggNOG" id="COG1879">
    <property type="taxonomic scope" value="Bacteria"/>
</dbReference>
<dbReference type="Gene3D" id="3.40.50.2300">
    <property type="match status" value="2"/>
</dbReference>
<organism evidence="11 12">
    <name type="scientific">Clostridium cellulovorans (strain ATCC 35296 / DSM 3052 / OCM 3 / 743B)</name>
    <dbReference type="NCBI Taxonomy" id="573061"/>
    <lineage>
        <taxon>Bacteria</taxon>
        <taxon>Bacillati</taxon>
        <taxon>Bacillota</taxon>
        <taxon>Clostridia</taxon>
        <taxon>Eubacteriales</taxon>
        <taxon>Clostridiaceae</taxon>
        <taxon>Clostridium</taxon>
    </lineage>
</organism>
<keyword evidence="7" id="KW-0106">Calcium</keyword>
<dbReference type="GO" id="GO:0030288">
    <property type="term" value="C:outer membrane-bounded periplasmic space"/>
    <property type="evidence" value="ECO:0007669"/>
    <property type="project" value="TreeGrafter"/>
</dbReference>
<evidence type="ECO:0000256" key="8">
    <source>
        <dbReference type="ARBA" id="ARBA00034323"/>
    </source>
</evidence>
<dbReference type="CDD" id="cd01539">
    <property type="entry name" value="PBP1_GGBP"/>
    <property type="match status" value="1"/>
</dbReference>
<dbReference type="GO" id="GO:0030246">
    <property type="term" value="F:carbohydrate binding"/>
    <property type="evidence" value="ECO:0007669"/>
    <property type="project" value="InterPro"/>
</dbReference>
<accession>D9SPM6</accession>
<evidence type="ECO:0000313" key="11">
    <source>
        <dbReference type="EMBL" id="ADL50075.1"/>
    </source>
</evidence>
<evidence type="ECO:0000256" key="1">
    <source>
        <dbReference type="ARBA" id="ARBA00004196"/>
    </source>
</evidence>
<evidence type="ECO:0000256" key="9">
    <source>
        <dbReference type="ARBA" id="ARBA00034344"/>
    </source>
</evidence>
<dbReference type="SUPFAM" id="SSF53822">
    <property type="entry name" value="Periplasmic binding protein-like I"/>
    <property type="match status" value="1"/>
</dbReference>
<keyword evidence="2" id="KW-0813">Transport</keyword>
<reference evidence="11 12" key="1">
    <citation type="submission" date="2010-08" db="EMBL/GenBank/DDBJ databases">
        <title>Complete sequence of Clostridium cellulovorans 743B.</title>
        <authorList>
            <consortium name="US DOE Joint Genome Institute"/>
            <person name="Lucas S."/>
            <person name="Copeland A."/>
            <person name="Lapidus A."/>
            <person name="Cheng J.-F."/>
            <person name="Bruce D."/>
            <person name="Goodwin L."/>
            <person name="Pitluck S."/>
            <person name="Chertkov O."/>
            <person name="Detter J.C."/>
            <person name="Han C."/>
            <person name="Tapia R."/>
            <person name="Land M."/>
            <person name="Hauser L."/>
            <person name="Chang Y.-J."/>
            <person name="Jeffries C."/>
            <person name="Kyrpides N."/>
            <person name="Ivanova N."/>
            <person name="Mikhailova N."/>
            <person name="Hemme C.L."/>
            <person name="Woyke T."/>
        </authorList>
    </citation>
    <scope>NUCLEOTIDE SEQUENCE [LARGE SCALE GENOMIC DNA]</scope>
    <source>
        <strain evidence="12">ATCC 35296 / DSM 3052 / OCM 3 / 743B</strain>
    </source>
</reference>
<dbReference type="GO" id="GO:0046872">
    <property type="term" value="F:metal ion binding"/>
    <property type="evidence" value="ECO:0007669"/>
    <property type="project" value="UniProtKB-KW"/>
</dbReference>
<keyword evidence="12" id="KW-1185">Reference proteome</keyword>
<gene>
    <name evidence="11" type="ordered locus">Clocel_0294</name>
</gene>
<dbReference type="Proteomes" id="UP000002730">
    <property type="component" value="Chromosome"/>
</dbReference>
<protein>
    <recommendedName>
        <fullName evidence="9">D-galactose/methyl-galactoside binding periplasmic protein MglB</fullName>
    </recommendedName>
</protein>
<sequence>MKILRRIVAIVMVLIMATFISSGSIYATVNINLQKPVRVAALFFEFNDPNLALVRKNLEDIQDKNKDKVEFTFYNAENNEAIQDATISKVIRERTADLLMVNLVNKSAESVKKLIDEAKRYGIPVVLFNYLQPETVDIIKSYNKAFAIGLDERQAGILQGQIIVDMWNSNKAKIDKNKDNTLQYIMLQASNEAVPLIRTNSAIETINNAGIKTKQLALVNAKWDKELAREAISALFLRYANLIEAIISNNDAMAIGAIEALQKYGYNTGNSSRNILVVGIDAIPEARELVNKGVMTGTIIQEPRNTAEALYDIGMNLVTKGSHINNTNYKLAENGVEVLLPFEIYKKKQGTLNEPNKQ</sequence>
<evidence type="ECO:0000256" key="2">
    <source>
        <dbReference type="ARBA" id="ARBA00022448"/>
    </source>
</evidence>
<evidence type="ECO:0000259" key="10">
    <source>
        <dbReference type="Pfam" id="PF13407"/>
    </source>
</evidence>
<dbReference type="AlphaFoldDB" id="D9SPM6"/>
<comment type="subunit">
    <text evidence="8">The ABC transporter complex is composed of one ATP-binding protein (MglA), two transmembrane proteins (MglC) and a solute-binding protein (MglB).</text>
</comment>
<dbReference type="InterPro" id="IPR044085">
    <property type="entry name" value="MglB-like_PBP1"/>
</dbReference>
<feature type="domain" description="Periplasmic binding protein" evidence="10">
    <location>
        <begin position="53"/>
        <end position="319"/>
    </location>
</feature>
<dbReference type="InterPro" id="IPR028082">
    <property type="entry name" value="Peripla_BP_I"/>
</dbReference>
<evidence type="ECO:0000256" key="4">
    <source>
        <dbReference type="ARBA" id="ARBA00022723"/>
    </source>
</evidence>
<dbReference type="STRING" id="573061.Clocel_0294"/>
<dbReference type="OrthoDB" id="9769193at2"/>
<evidence type="ECO:0000313" key="12">
    <source>
        <dbReference type="Proteomes" id="UP000002730"/>
    </source>
</evidence>
<dbReference type="PANTHER" id="PTHR30036">
    <property type="entry name" value="D-XYLOSE-BINDING PERIPLASMIC PROTEIN"/>
    <property type="match status" value="1"/>
</dbReference>
<evidence type="ECO:0000256" key="3">
    <source>
        <dbReference type="ARBA" id="ARBA00022597"/>
    </source>
</evidence>
<dbReference type="Pfam" id="PF13407">
    <property type="entry name" value="Peripla_BP_4"/>
    <property type="match status" value="1"/>
</dbReference>
<proteinExistence type="predicted"/>
<dbReference type="KEGG" id="ccb:Clocel_0294"/>
<dbReference type="EMBL" id="CP002160">
    <property type="protein sequence ID" value="ADL50075.1"/>
    <property type="molecule type" value="Genomic_DNA"/>
</dbReference>
<keyword evidence="5" id="KW-0732">Signal</keyword>
<dbReference type="RefSeq" id="WP_010075160.1">
    <property type="nucleotide sequence ID" value="NC_014393.1"/>
</dbReference>
<evidence type="ECO:0000256" key="6">
    <source>
        <dbReference type="ARBA" id="ARBA00022764"/>
    </source>
</evidence>
<evidence type="ECO:0000256" key="7">
    <source>
        <dbReference type="ARBA" id="ARBA00022837"/>
    </source>
</evidence>